<reference evidence="3" key="2">
    <citation type="journal article" date="2008" name="Nucleic Acids Res.">
        <title>The rice annotation project database (RAP-DB): 2008 update.</title>
        <authorList>
            <consortium name="The rice annotation project (RAP)"/>
        </authorList>
    </citation>
    <scope>GENOME REANNOTATION</scope>
    <source>
        <strain evidence="3">cv. Nipponbare</strain>
    </source>
</reference>
<dbReference type="Proteomes" id="UP000000763">
    <property type="component" value="Chromosome 9"/>
</dbReference>
<dbReference type="EMBL" id="AP004736">
    <property type="protein sequence ID" value="BAD33191.1"/>
    <property type="molecule type" value="Genomic_DNA"/>
</dbReference>
<evidence type="ECO:0000313" key="2">
    <source>
        <dbReference type="EMBL" id="BAD33191.1"/>
    </source>
</evidence>
<reference evidence="3" key="1">
    <citation type="journal article" date="2005" name="Nature">
        <title>The map-based sequence of the rice genome.</title>
        <authorList>
            <consortium name="International rice genome sequencing project (IRGSP)"/>
            <person name="Matsumoto T."/>
            <person name="Wu J."/>
            <person name="Kanamori H."/>
            <person name="Katayose Y."/>
            <person name="Fujisawa M."/>
            <person name="Namiki N."/>
            <person name="Mizuno H."/>
            <person name="Yamamoto K."/>
            <person name="Antonio B.A."/>
            <person name="Baba T."/>
            <person name="Sakata K."/>
            <person name="Nagamura Y."/>
            <person name="Aoki H."/>
            <person name="Arikawa K."/>
            <person name="Arita K."/>
            <person name="Bito T."/>
            <person name="Chiden Y."/>
            <person name="Fujitsuka N."/>
            <person name="Fukunaka R."/>
            <person name="Hamada M."/>
            <person name="Harada C."/>
            <person name="Hayashi A."/>
            <person name="Hijishita S."/>
            <person name="Honda M."/>
            <person name="Hosokawa S."/>
            <person name="Ichikawa Y."/>
            <person name="Idonuma A."/>
            <person name="Iijima M."/>
            <person name="Ikeda M."/>
            <person name="Ikeno M."/>
            <person name="Ito K."/>
            <person name="Ito S."/>
            <person name="Ito T."/>
            <person name="Ito Y."/>
            <person name="Ito Y."/>
            <person name="Iwabuchi A."/>
            <person name="Kamiya K."/>
            <person name="Karasawa W."/>
            <person name="Kurita K."/>
            <person name="Katagiri S."/>
            <person name="Kikuta A."/>
            <person name="Kobayashi H."/>
            <person name="Kobayashi N."/>
            <person name="Machita K."/>
            <person name="Maehara T."/>
            <person name="Masukawa M."/>
            <person name="Mizubayashi T."/>
            <person name="Mukai Y."/>
            <person name="Nagasaki H."/>
            <person name="Nagata Y."/>
            <person name="Naito S."/>
            <person name="Nakashima M."/>
            <person name="Nakama Y."/>
            <person name="Nakamichi Y."/>
            <person name="Nakamura M."/>
            <person name="Meguro A."/>
            <person name="Negishi M."/>
            <person name="Ohta I."/>
            <person name="Ohta T."/>
            <person name="Okamoto M."/>
            <person name="Ono N."/>
            <person name="Saji S."/>
            <person name="Sakaguchi M."/>
            <person name="Sakai K."/>
            <person name="Shibata M."/>
            <person name="Shimokawa T."/>
            <person name="Song J."/>
            <person name="Takazaki Y."/>
            <person name="Terasawa K."/>
            <person name="Tsugane M."/>
            <person name="Tsuji K."/>
            <person name="Ueda S."/>
            <person name="Waki K."/>
            <person name="Yamagata H."/>
            <person name="Yamamoto M."/>
            <person name="Yamamoto S."/>
            <person name="Yamane H."/>
            <person name="Yoshiki S."/>
            <person name="Yoshihara R."/>
            <person name="Yukawa K."/>
            <person name="Zhong H."/>
            <person name="Yano M."/>
            <person name="Yuan Q."/>
            <person name="Ouyang S."/>
            <person name="Liu J."/>
            <person name="Jones K.M."/>
            <person name="Gansberger K."/>
            <person name="Moffat K."/>
            <person name="Hill J."/>
            <person name="Bera J."/>
            <person name="Fadrosh D."/>
            <person name="Jin S."/>
            <person name="Johri S."/>
            <person name="Kim M."/>
            <person name="Overton L."/>
            <person name="Reardon M."/>
            <person name="Tsitrin T."/>
            <person name="Vuong H."/>
            <person name="Weaver B."/>
            <person name="Ciecko A."/>
            <person name="Tallon L."/>
            <person name="Jackson J."/>
            <person name="Pai G."/>
            <person name="Aken S.V."/>
            <person name="Utterback T."/>
            <person name="Reidmuller S."/>
            <person name="Feldblyum T."/>
            <person name="Hsiao J."/>
            <person name="Zismann V."/>
            <person name="Iobst S."/>
            <person name="de Vazeille A.R."/>
            <person name="Buell C.R."/>
            <person name="Ying K."/>
            <person name="Li Y."/>
            <person name="Lu T."/>
            <person name="Huang Y."/>
            <person name="Zhao Q."/>
            <person name="Feng Q."/>
            <person name="Zhang L."/>
            <person name="Zhu J."/>
            <person name="Weng Q."/>
            <person name="Mu J."/>
            <person name="Lu Y."/>
            <person name="Fan D."/>
            <person name="Liu Y."/>
            <person name="Guan J."/>
            <person name="Zhang Y."/>
            <person name="Yu S."/>
            <person name="Liu X."/>
            <person name="Zhang Y."/>
            <person name="Hong G."/>
            <person name="Han B."/>
            <person name="Choisne N."/>
            <person name="Demange N."/>
            <person name="Orjeda G."/>
            <person name="Samain S."/>
            <person name="Cattolico L."/>
            <person name="Pelletier E."/>
            <person name="Couloux A."/>
            <person name="Segurens B."/>
            <person name="Wincker P."/>
            <person name="D'Hont A."/>
            <person name="Scarpelli C."/>
            <person name="Weissenbach J."/>
            <person name="Salanoubat M."/>
            <person name="Quetier F."/>
            <person name="Yu Y."/>
            <person name="Kim H.R."/>
            <person name="Rambo T."/>
            <person name="Currie J."/>
            <person name="Collura K."/>
            <person name="Luo M."/>
            <person name="Yang T."/>
            <person name="Ammiraju J.S.S."/>
            <person name="Engler F."/>
            <person name="Soderlund C."/>
            <person name="Wing R.A."/>
            <person name="Palmer L.E."/>
            <person name="de la Bastide M."/>
            <person name="Spiegel L."/>
            <person name="Nascimento L."/>
            <person name="Zutavern T."/>
            <person name="O'Shaughnessy A."/>
            <person name="Dike S."/>
            <person name="Dedhia N."/>
            <person name="Preston R."/>
            <person name="Balija V."/>
            <person name="McCombie W.R."/>
            <person name="Chow T."/>
            <person name="Chen H."/>
            <person name="Chung M."/>
            <person name="Chen C."/>
            <person name="Shaw J."/>
            <person name="Wu H."/>
            <person name="Hsiao K."/>
            <person name="Chao Y."/>
            <person name="Chu M."/>
            <person name="Cheng C."/>
            <person name="Hour A."/>
            <person name="Lee P."/>
            <person name="Lin S."/>
            <person name="Lin Y."/>
            <person name="Liou J."/>
            <person name="Liu S."/>
            <person name="Hsing Y."/>
            <person name="Raghuvanshi S."/>
            <person name="Mohanty A."/>
            <person name="Bharti A.K."/>
            <person name="Gaur A."/>
            <person name="Gupta V."/>
            <person name="Kumar D."/>
            <person name="Ravi V."/>
            <person name="Vij S."/>
            <person name="Kapur A."/>
            <person name="Khurana P."/>
            <person name="Khurana P."/>
            <person name="Khurana J.P."/>
            <person name="Tyagi A.K."/>
            <person name="Gaikwad K."/>
            <person name="Singh A."/>
            <person name="Dalal V."/>
            <person name="Srivastava S."/>
            <person name="Dixit A."/>
            <person name="Pal A.K."/>
            <person name="Ghazi I.A."/>
            <person name="Yadav M."/>
            <person name="Pandit A."/>
            <person name="Bhargava A."/>
            <person name="Sureshbabu K."/>
            <person name="Batra K."/>
            <person name="Sharma T.R."/>
            <person name="Mohapatra T."/>
            <person name="Singh N.K."/>
            <person name="Messing J."/>
            <person name="Nelson A.B."/>
            <person name="Fuks G."/>
            <person name="Kavchok S."/>
            <person name="Keizer G."/>
            <person name="Linton E."/>
            <person name="Llaca V."/>
            <person name="Song R."/>
            <person name="Tanyolac B."/>
            <person name="Young S."/>
            <person name="Ho-Il K."/>
            <person name="Hahn J.H."/>
            <person name="Sangsakoo G."/>
            <person name="Vanavichit A."/>
            <person name="de Mattos Luiz.A.T."/>
            <person name="Zimmer P.D."/>
            <person name="Malone G."/>
            <person name="Dellagostin O."/>
            <person name="de Oliveira A.C."/>
            <person name="Bevan M."/>
            <person name="Bancroft I."/>
            <person name="Minx P."/>
            <person name="Cordum H."/>
            <person name="Wilson R."/>
            <person name="Cheng Z."/>
            <person name="Jin W."/>
            <person name="Jiang J."/>
            <person name="Leong S.A."/>
            <person name="Iwama H."/>
            <person name="Gojobori T."/>
            <person name="Itoh T."/>
            <person name="Niimura Y."/>
            <person name="Fujii Y."/>
            <person name="Habara T."/>
            <person name="Sakai H."/>
            <person name="Sato Y."/>
            <person name="Wilson G."/>
            <person name="Kumar K."/>
            <person name="McCouch S."/>
            <person name="Juretic N."/>
            <person name="Hoen D."/>
            <person name="Wright S."/>
            <person name="Bruskiewich R."/>
            <person name="Bureau T."/>
            <person name="Miyao A."/>
            <person name="Hirochika H."/>
            <person name="Nishikawa T."/>
            <person name="Kadowaki K."/>
            <person name="Sugiura M."/>
            <person name="Burr B."/>
            <person name="Sasaki T."/>
        </authorList>
    </citation>
    <scope>NUCLEOTIDE SEQUENCE [LARGE SCALE GENOMIC DNA]</scope>
    <source>
        <strain evidence="3">cv. Nipponbare</strain>
    </source>
</reference>
<organism evidence="2 3">
    <name type="scientific">Oryza sativa subsp. japonica</name>
    <name type="common">Rice</name>
    <dbReference type="NCBI Taxonomy" id="39947"/>
    <lineage>
        <taxon>Eukaryota</taxon>
        <taxon>Viridiplantae</taxon>
        <taxon>Streptophyta</taxon>
        <taxon>Embryophyta</taxon>
        <taxon>Tracheophyta</taxon>
        <taxon>Spermatophyta</taxon>
        <taxon>Magnoliopsida</taxon>
        <taxon>Liliopsida</taxon>
        <taxon>Poales</taxon>
        <taxon>Poaceae</taxon>
        <taxon>BOP clade</taxon>
        <taxon>Oryzoideae</taxon>
        <taxon>Oryzeae</taxon>
        <taxon>Oryzinae</taxon>
        <taxon>Oryza</taxon>
        <taxon>Oryza sativa</taxon>
    </lineage>
</organism>
<feature type="chain" id="PRO_5004270382" evidence="1">
    <location>
        <begin position="29"/>
        <end position="57"/>
    </location>
</feature>
<protein>
    <submittedName>
        <fullName evidence="2">Uncharacterized protein</fullName>
    </submittedName>
</protein>
<evidence type="ECO:0000313" key="3">
    <source>
        <dbReference type="Proteomes" id="UP000000763"/>
    </source>
</evidence>
<gene>
    <name evidence="2" type="primary">OSJNBa0062A09.21</name>
</gene>
<accession>Q69TM6</accession>
<name>Q69TM6_ORYSJ</name>
<keyword evidence="1" id="KW-0732">Signal</keyword>
<proteinExistence type="predicted"/>
<dbReference type="AlphaFoldDB" id="Q69TM6"/>
<evidence type="ECO:0000256" key="1">
    <source>
        <dbReference type="SAM" id="SignalP"/>
    </source>
</evidence>
<sequence length="57" mass="5939">MLMTSSSSKVMMLLAAAAFLLLAAPAFASDGQTPVGYAEAPFTANGGQQQQQILTKY</sequence>
<feature type="signal peptide" evidence="1">
    <location>
        <begin position="1"/>
        <end position="28"/>
    </location>
</feature>